<protein>
    <recommendedName>
        <fullName evidence="1">HNH nuclease domain-containing protein</fullName>
    </recommendedName>
</protein>
<dbReference type="InterPro" id="IPR003615">
    <property type="entry name" value="HNH_nuc"/>
</dbReference>
<evidence type="ECO:0000313" key="3">
    <source>
        <dbReference type="Proteomes" id="UP000312512"/>
    </source>
</evidence>
<dbReference type="CDD" id="cd00085">
    <property type="entry name" value="HNHc"/>
    <property type="match status" value="1"/>
</dbReference>
<dbReference type="OrthoDB" id="268590at2"/>
<dbReference type="AlphaFoldDB" id="A0A8E0T1T5"/>
<feature type="domain" description="HNH nuclease" evidence="1">
    <location>
        <begin position="222"/>
        <end position="273"/>
    </location>
</feature>
<dbReference type="Gene3D" id="1.10.30.50">
    <property type="match status" value="1"/>
</dbReference>
<accession>A0A8E0T1T5</accession>
<proteinExistence type="predicted"/>
<evidence type="ECO:0000259" key="1">
    <source>
        <dbReference type="SMART" id="SM00507"/>
    </source>
</evidence>
<dbReference type="SMART" id="SM00507">
    <property type="entry name" value="HNHc"/>
    <property type="match status" value="1"/>
</dbReference>
<comment type="caution">
    <text evidence="2">The sequence shown here is derived from an EMBL/GenBank/DDBJ whole genome shotgun (WGS) entry which is preliminary data.</text>
</comment>
<dbReference type="GO" id="GO:0008270">
    <property type="term" value="F:zinc ion binding"/>
    <property type="evidence" value="ECO:0007669"/>
    <property type="project" value="InterPro"/>
</dbReference>
<dbReference type="Pfam" id="PF01844">
    <property type="entry name" value="HNH"/>
    <property type="match status" value="1"/>
</dbReference>
<dbReference type="PANTHER" id="PTHR33877">
    <property type="entry name" value="SLL1193 PROTEIN"/>
    <property type="match status" value="1"/>
</dbReference>
<dbReference type="GO" id="GO:0003676">
    <property type="term" value="F:nucleic acid binding"/>
    <property type="evidence" value="ECO:0007669"/>
    <property type="project" value="InterPro"/>
</dbReference>
<evidence type="ECO:0000313" key="2">
    <source>
        <dbReference type="EMBL" id="KAB8186879.1"/>
    </source>
</evidence>
<dbReference type="InterPro" id="IPR002711">
    <property type="entry name" value="HNH"/>
</dbReference>
<name>A0A8E0T1T5_9ACTN</name>
<keyword evidence="3" id="KW-1185">Reference proteome</keyword>
<dbReference type="GO" id="GO:0004519">
    <property type="term" value="F:endonuclease activity"/>
    <property type="evidence" value="ECO:0007669"/>
    <property type="project" value="InterPro"/>
</dbReference>
<dbReference type="InterPro" id="IPR052892">
    <property type="entry name" value="NA-targeting_endonuclease"/>
</dbReference>
<dbReference type="Proteomes" id="UP000312512">
    <property type="component" value="Unassembled WGS sequence"/>
</dbReference>
<organism evidence="2 3">
    <name type="scientific">Nonomuraea phyllanthi</name>
    <dbReference type="NCBI Taxonomy" id="2219224"/>
    <lineage>
        <taxon>Bacteria</taxon>
        <taxon>Bacillati</taxon>
        <taxon>Actinomycetota</taxon>
        <taxon>Actinomycetes</taxon>
        <taxon>Streptosporangiales</taxon>
        <taxon>Streptosporangiaceae</taxon>
        <taxon>Nonomuraea</taxon>
    </lineage>
</organism>
<reference evidence="2 3" key="1">
    <citation type="submission" date="2019-10" db="EMBL/GenBank/DDBJ databases">
        <title>Nonomuraea sp. nov., isolated from Phyllanthus amarus.</title>
        <authorList>
            <person name="Klykleung N."/>
            <person name="Tanasupawat S."/>
        </authorList>
    </citation>
    <scope>NUCLEOTIDE SEQUENCE [LARGE SCALE GENOMIC DNA]</scope>
    <source>
        <strain evidence="2 3">PA1-10</strain>
    </source>
</reference>
<sequence>MSQSTHVCVNPACQAEHFPTRKGRCPRCAKYFSRRGVERPKEVIDGKRLPRPSTIKPRECSRCLEMSTRIQLGRCPACYQYFKANGAERPFARIFHVKLRQLGLRLCRTCRAVLSIKSFHKGGQWDCKDCQRKAIGIWKARHPEYVPLFKRDPEARIRHLQTRRRWRLTPTGKVARKRQYERNKERAKVDPEYRARRAAIMRKVKFNRRRRLRAAFVEVVDPQYIFQRDQGVCQICRKRVRAGEWSLDHIIPLSRGGTHETANVRLAHKRCNSRKWANAGPGGDQLLLLG</sequence>
<dbReference type="PANTHER" id="PTHR33877:SF2">
    <property type="entry name" value="OS07G0170200 PROTEIN"/>
    <property type="match status" value="1"/>
</dbReference>
<dbReference type="EMBL" id="VDLX02000028">
    <property type="protein sequence ID" value="KAB8186879.1"/>
    <property type="molecule type" value="Genomic_DNA"/>
</dbReference>
<gene>
    <name evidence="2" type="ORF">FH608_046160</name>
</gene>